<organism evidence="1 2">
    <name type="scientific">Euzebyella saccharophila</name>
    <dbReference type="NCBI Taxonomy" id="679664"/>
    <lineage>
        <taxon>Bacteria</taxon>
        <taxon>Pseudomonadati</taxon>
        <taxon>Bacteroidota</taxon>
        <taxon>Flavobacteriia</taxon>
        <taxon>Flavobacteriales</taxon>
        <taxon>Flavobacteriaceae</taxon>
        <taxon>Euzebyella</taxon>
    </lineage>
</organism>
<evidence type="ECO:0000313" key="2">
    <source>
        <dbReference type="Proteomes" id="UP001595814"/>
    </source>
</evidence>
<evidence type="ECO:0000313" key="1">
    <source>
        <dbReference type="EMBL" id="MFC4096968.1"/>
    </source>
</evidence>
<comment type="caution">
    <text evidence="1">The sequence shown here is derived from an EMBL/GenBank/DDBJ whole genome shotgun (WGS) entry which is preliminary data.</text>
</comment>
<protein>
    <submittedName>
        <fullName evidence="1">Transaldolase</fullName>
    </submittedName>
</protein>
<dbReference type="SUPFAM" id="SSF52833">
    <property type="entry name" value="Thioredoxin-like"/>
    <property type="match status" value="1"/>
</dbReference>
<dbReference type="EMBL" id="JBHSAW010000010">
    <property type="protein sequence ID" value="MFC4096968.1"/>
    <property type="molecule type" value="Genomic_DNA"/>
</dbReference>
<dbReference type="InterPro" id="IPR036249">
    <property type="entry name" value="Thioredoxin-like_sf"/>
</dbReference>
<proteinExistence type="predicted"/>
<reference evidence="2" key="1">
    <citation type="journal article" date="2019" name="Int. J. Syst. Evol. Microbiol.">
        <title>The Global Catalogue of Microorganisms (GCM) 10K type strain sequencing project: providing services to taxonomists for standard genome sequencing and annotation.</title>
        <authorList>
            <consortium name="The Broad Institute Genomics Platform"/>
            <consortium name="The Broad Institute Genome Sequencing Center for Infectious Disease"/>
            <person name="Wu L."/>
            <person name="Ma J."/>
        </authorList>
    </citation>
    <scope>NUCLEOTIDE SEQUENCE [LARGE SCALE GENOMIC DNA]</scope>
    <source>
        <strain evidence="2">CECT 7477</strain>
    </source>
</reference>
<keyword evidence="2" id="KW-1185">Reference proteome</keyword>
<name>A0ABV8JWN0_9FLAO</name>
<dbReference type="RefSeq" id="WP_192461695.1">
    <property type="nucleotide sequence ID" value="NZ_JACYFJ010000002.1"/>
</dbReference>
<dbReference type="Proteomes" id="UP001595814">
    <property type="component" value="Unassembled WGS sequence"/>
</dbReference>
<dbReference type="PROSITE" id="PS51257">
    <property type="entry name" value="PROKAR_LIPOPROTEIN"/>
    <property type="match status" value="1"/>
</dbReference>
<accession>A0ABV8JWN0</accession>
<gene>
    <name evidence="1" type="ORF">ACFOUT_13850</name>
</gene>
<sequence length="460" mass="53662">MNKHLLYLFLILFASCGSTEKTSNKVYFAGEIVNPTSEHIVLLKGDAVIDSAKLDNNNRFSFNFDTLPQGLYHFNHDPEVQYVYLEGGDSLVIRLNTVDFDESLIFSGKGEEVNNFLLELFLAGEEETDQIRDYYLFNPEEFNDKIDSLMDEKLALLSELSTESDLSEKELKIAEASIFYTYSTYKESYPFRHKRRTKEKKVEELPPSFYNYRNEITFNDKDLVYLRPYYNFVKNHIGNISYMSCLQNCDTEGKVVRNHLHFNKHKLHIIDSLVVEKELKDNLFRNVAFDYLLKVHDSEKNNEEFIQGFHELSSNNRHIEEINTLYEGIRNIQPNKKIPGIQVLDYNGQTVSLPEIAKENKTVFYFWSGVDRSHFDNIKERIAKLSKEKPHYKYVGINFKTEEGHWKALLEGSQLNPETQYRATNFEELTKALILYPLNKCIITNDDVIVDAFANVYGPL</sequence>